<comment type="cofactor">
    <cofactor evidence="10">
        <name>heme</name>
        <dbReference type="ChEBI" id="CHEBI:30413"/>
    </cofactor>
</comment>
<comment type="caution">
    <text evidence="13">The sequence shown here is derived from an EMBL/GenBank/DDBJ whole genome shotgun (WGS) entry which is preliminary data.</text>
</comment>
<dbReference type="PRINTS" id="PR00385">
    <property type="entry name" value="P450"/>
</dbReference>
<dbReference type="InterPro" id="IPR051103">
    <property type="entry name" value="Plant_metabolite_P450s"/>
</dbReference>
<dbReference type="PANTHER" id="PTHR24298">
    <property type="entry name" value="FLAVONOID 3'-MONOOXYGENASE-RELATED"/>
    <property type="match status" value="1"/>
</dbReference>
<name>A0A443PAR2_9MAGN</name>
<keyword evidence="6 11" id="KW-0560">Oxidoreductase</keyword>
<keyword evidence="8 11" id="KW-0503">Monooxygenase</keyword>
<evidence type="ECO:0000256" key="12">
    <source>
        <dbReference type="SAM" id="Phobius"/>
    </source>
</evidence>
<keyword evidence="7 10" id="KW-0408">Iron</keyword>
<keyword evidence="5 12" id="KW-1133">Transmembrane helix</keyword>
<dbReference type="GO" id="GO:0005506">
    <property type="term" value="F:iron ion binding"/>
    <property type="evidence" value="ECO:0007669"/>
    <property type="project" value="InterPro"/>
</dbReference>
<keyword evidence="4 10" id="KW-0479">Metal-binding</keyword>
<dbReference type="PROSITE" id="PS00086">
    <property type="entry name" value="CYTOCHROME_P450"/>
    <property type="match status" value="1"/>
</dbReference>
<dbReference type="InterPro" id="IPR001128">
    <property type="entry name" value="Cyt_P450"/>
</dbReference>
<reference evidence="13 14" key="1">
    <citation type="journal article" date="2019" name="Nat. Plants">
        <title>Stout camphor tree genome fills gaps in understanding of flowering plant genome evolution.</title>
        <authorList>
            <person name="Chaw S.M."/>
            <person name="Liu Y.C."/>
            <person name="Wu Y.W."/>
            <person name="Wang H.Y."/>
            <person name="Lin C.I."/>
            <person name="Wu C.S."/>
            <person name="Ke H.M."/>
            <person name="Chang L.Y."/>
            <person name="Hsu C.Y."/>
            <person name="Yang H.T."/>
            <person name="Sudianto E."/>
            <person name="Hsu M.H."/>
            <person name="Wu K.P."/>
            <person name="Wang L.N."/>
            <person name="Leebens-Mack J.H."/>
            <person name="Tsai I.J."/>
        </authorList>
    </citation>
    <scope>NUCLEOTIDE SEQUENCE [LARGE SCALE GENOMIC DNA]</scope>
    <source>
        <strain evidence="14">cv. Chaw 1501</strain>
        <tissue evidence="13">Young leaves</tissue>
    </source>
</reference>
<evidence type="ECO:0000256" key="11">
    <source>
        <dbReference type="RuleBase" id="RU000461"/>
    </source>
</evidence>
<dbReference type="GO" id="GO:0016709">
    <property type="term" value="F:oxidoreductase activity, acting on paired donors, with incorporation or reduction of molecular oxygen, NAD(P)H as one donor, and incorporation of one atom of oxygen"/>
    <property type="evidence" value="ECO:0007669"/>
    <property type="project" value="TreeGrafter"/>
</dbReference>
<sequence length="550" mass="63163">MLRNSLRHRLIHCTTKATIKFNTSKAHQSNKPNLNTKQTQNTQLPISMDSLSIIFISLSLCVGAALVATFFTTPNKKRKLPPGPPLLSNFQWLTKSIFDLEPILRQLRSKYGPIFTIRRGPRTHIYISDHSLAHKALVEKGSAFSDRPPVPEASRILTSNQHNINTAGYGPLWRLLRRNLMSEILHPSKVKTFSQGREWVLKMLIEDLRRHADSGEPVFVAKSFQYAMFCLLLFMCFGQKLDESTVKKIKDIQRQLLARSPIFDALHFFPKIGKILFRGRWNALMEIRREQEELLLPLIRARKVRNQDRQDDNTFLFSYVDSLLDLELQEEGGRKLTEGEIVSLCSEFLNAGTDTTSTSLQWIMANLVKDPEIQQKLLYEIERVVGKEAEIVREEDLNAMPYLKAVIMEGLRRHPPGHFVLPHAVSEEVTFEGYVIPKDATINFLVAEMGWDEKVWKEAMAFKPERFLDGGEKVDITGSREIKMMPFGVGRRICPGLNLAMLHLEFFVANLVKEFEWKTVEGEEVDLTEKQEFTIVMKKPLKAKITARTM</sequence>
<evidence type="ECO:0000256" key="4">
    <source>
        <dbReference type="ARBA" id="ARBA00022723"/>
    </source>
</evidence>
<evidence type="ECO:0000256" key="10">
    <source>
        <dbReference type="PIRSR" id="PIRSR602401-1"/>
    </source>
</evidence>
<evidence type="ECO:0000256" key="8">
    <source>
        <dbReference type="ARBA" id="ARBA00023033"/>
    </source>
</evidence>
<evidence type="ECO:0000313" key="13">
    <source>
        <dbReference type="EMBL" id="RWR87826.1"/>
    </source>
</evidence>
<dbReference type="OrthoDB" id="1055148at2759"/>
<evidence type="ECO:0000256" key="5">
    <source>
        <dbReference type="ARBA" id="ARBA00022989"/>
    </source>
</evidence>
<dbReference type="FunFam" id="1.10.630.10:FF:000012">
    <property type="entry name" value="Cytochrome P450 family protein"/>
    <property type="match status" value="1"/>
</dbReference>
<comment type="similarity">
    <text evidence="11">Belongs to the cytochrome P450 family.</text>
</comment>
<dbReference type="InterPro" id="IPR002401">
    <property type="entry name" value="Cyt_P450_E_grp-I"/>
</dbReference>
<proteinExistence type="inferred from homology"/>
<dbReference type="Pfam" id="PF00067">
    <property type="entry name" value="p450"/>
    <property type="match status" value="1"/>
</dbReference>
<dbReference type="InterPro" id="IPR017972">
    <property type="entry name" value="Cyt_P450_CS"/>
</dbReference>
<dbReference type="CDD" id="cd11075">
    <property type="entry name" value="CYP77_89"/>
    <property type="match status" value="1"/>
</dbReference>
<dbReference type="Gene3D" id="1.10.630.10">
    <property type="entry name" value="Cytochrome P450"/>
    <property type="match status" value="1"/>
</dbReference>
<keyword evidence="2 10" id="KW-0349">Heme</keyword>
<keyword evidence="3 12" id="KW-0812">Transmembrane</keyword>
<gene>
    <name evidence="13" type="ORF">CKAN_01678400</name>
</gene>
<dbReference type="InterPro" id="IPR036396">
    <property type="entry name" value="Cyt_P450_sf"/>
</dbReference>
<dbReference type="AlphaFoldDB" id="A0A443PAR2"/>
<dbReference type="Proteomes" id="UP000283530">
    <property type="component" value="Unassembled WGS sequence"/>
</dbReference>
<evidence type="ECO:0000256" key="9">
    <source>
        <dbReference type="ARBA" id="ARBA00023136"/>
    </source>
</evidence>
<keyword evidence="9 12" id="KW-0472">Membrane</keyword>
<dbReference type="GO" id="GO:0020037">
    <property type="term" value="F:heme binding"/>
    <property type="evidence" value="ECO:0007669"/>
    <property type="project" value="InterPro"/>
</dbReference>
<feature type="binding site" description="axial binding residue" evidence="10">
    <location>
        <position position="494"/>
    </location>
    <ligand>
        <name>heme</name>
        <dbReference type="ChEBI" id="CHEBI:30413"/>
    </ligand>
    <ligandPart>
        <name>Fe</name>
        <dbReference type="ChEBI" id="CHEBI:18248"/>
    </ligandPart>
</feature>
<evidence type="ECO:0000256" key="7">
    <source>
        <dbReference type="ARBA" id="ARBA00023004"/>
    </source>
</evidence>
<keyword evidence="14" id="KW-1185">Reference proteome</keyword>
<evidence type="ECO:0000256" key="6">
    <source>
        <dbReference type="ARBA" id="ARBA00023002"/>
    </source>
</evidence>
<accession>A0A443PAR2</accession>
<protein>
    <submittedName>
        <fullName evidence="13">Cytochrome P450 89A2</fullName>
    </submittedName>
</protein>
<dbReference type="PANTHER" id="PTHR24298:SF800">
    <property type="entry name" value="CYTOCHROME P450 89A2-RELATED"/>
    <property type="match status" value="1"/>
</dbReference>
<comment type="subcellular location">
    <subcellularLocation>
        <location evidence="1">Membrane</location>
        <topology evidence="1">Single-pass membrane protein</topology>
    </subcellularLocation>
</comment>
<dbReference type="STRING" id="337451.A0A443PAR2"/>
<dbReference type="EMBL" id="QPKB01000006">
    <property type="protein sequence ID" value="RWR87826.1"/>
    <property type="molecule type" value="Genomic_DNA"/>
</dbReference>
<organism evidence="13 14">
    <name type="scientific">Cinnamomum micranthum f. kanehirae</name>
    <dbReference type="NCBI Taxonomy" id="337451"/>
    <lineage>
        <taxon>Eukaryota</taxon>
        <taxon>Viridiplantae</taxon>
        <taxon>Streptophyta</taxon>
        <taxon>Embryophyta</taxon>
        <taxon>Tracheophyta</taxon>
        <taxon>Spermatophyta</taxon>
        <taxon>Magnoliopsida</taxon>
        <taxon>Magnoliidae</taxon>
        <taxon>Laurales</taxon>
        <taxon>Lauraceae</taxon>
        <taxon>Cinnamomum</taxon>
    </lineage>
</organism>
<dbReference type="SUPFAM" id="SSF48264">
    <property type="entry name" value="Cytochrome P450"/>
    <property type="match status" value="1"/>
</dbReference>
<dbReference type="GO" id="GO:0016020">
    <property type="term" value="C:membrane"/>
    <property type="evidence" value="ECO:0007669"/>
    <property type="project" value="UniProtKB-SubCell"/>
</dbReference>
<evidence type="ECO:0000256" key="3">
    <source>
        <dbReference type="ARBA" id="ARBA00022692"/>
    </source>
</evidence>
<evidence type="ECO:0000313" key="14">
    <source>
        <dbReference type="Proteomes" id="UP000283530"/>
    </source>
</evidence>
<evidence type="ECO:0000256" key="1">
    <source>
        <dbReference type="ARBA" id="ARBA00004167"/>
    </source>
</evidence>
<dbReference type="PRINTS" id="PR00463">
    <property type="entry name" value="EP450I"/>
</dbReference>
<evidence type="ECO:0000256" key="2">
    <source>
        <dbReference type="ARBA" id="ARBA00022617"/>
    </source>
</evidence>
<feature type="transmembrane region" description="Helical" evidence="12">
    <location>
        <begin position="51"/>
        <end position="71"/>
    </location>
</feature>